<evidence type="ECO:0000313" key="2">
    <source>
        <dbReference type="Proteomes" id="UP000298058"/>
    </source>
</evidence>
<keyword evidence="2" id="KW-1185">Reference proteome</keyword>
<dbReference type="EMBL" id="RQHW01000031">
    <property type="protein sequence ID" value="TGN19492.1"/>
    <property type="molecule type" value="Genomic_DNA"/>
</dbReference>
<gene>
    <name evidence="1" type="ORF">EHS15_09175</name>
</gene>
<evidence type="ECO:0000313" key="1">
    <source>
        <dbReference type="EMBL" id="TGN19492.1"/>
    </source>
</evidence>
<dbReference type="OrthoDB" id="335922at2"/>
<dbReference type="RefSeq" id="WP_135760254.1">
    <property type="nucleotide sequence ID" value="NZ_RQHW01000031.1"/>
</dbReference>
<accession>A0A4R9M0D4</accession>
<comment type="caution">
    <text evidence="1">The sequence shown here is derived from an EMBL/GenBank/DDBJ whole genome shotgun (WGS) entry which is preliminary data.</text>
</comment>
<reference evidence="1" key="1">
    <citation type="journal article" date="2019" name="PLoS Negl. Trop. Dis.">
        <title>Revisiting the worldwide diversity of Leptospira species in the environment.</title>
        <authorList>
            <person name="Vincent A.T."/>
            <person name="Schiettekatte O."/>
            <person name="Bourhy P."/>
            <person name="Veyrier F.J."/>
            <person name="Picardeau M."/>
        </authorList>
    </citation>
    <scope>NUCLEOTIDE SEQUENCE [LARGE SCALE GENOMIC DNA]</scope>
    <source>
        <strain evidence="1">201300427</strain>
    </source>
</reference>
<name>A0A4R9M0D4_9LEPT</name>
<organism evidence="1 2">
    <name type="scientific">Leptospira idonii</name>
    <dbReference type="NCBI Taxonomy" id="1193500"/>
    <lineage>
        <taxon>Bacteria</taxon>
        <taxon>Pseudomonadati</taxon>
        <taxon>Spirochaetota</taxon>
        <taxon>Spirochaetia</taxon>
        <taxon>Leptospirales</taxon>
        <taxon>Leptospiraceae</taxon>
        <taxon>Leptospira</taxon>
    </lineage>
</organism>
<proteinExistence type="predicted"/>
<protein>
    <submittedName>
        <fullName evidence="1">Uncharacterized protein</fullName>
    </submittedName>
</protein>
<dbReference type="AlphaFoldDB" id="A0A4R9M0D4"/>
<dbReference type="Proteomes" id="UP000298058">
    <property type="component" value="Unassembled WGS sequence"/>
</dbReference>
<sequence length="67" mass="7742">MIKFILLSLLLFLIMRVISRMFSITSGQNSGNKETPKFYVYREGPGFGQTQIKKEKDISEKGRILED</sequence>